<dbReference type="EMBL" id="CM042032">
    <property type="protein sequence ID" value="KAI3775949.1"/>
    <property type="molecule type" value="Genomic_DNA"/>
</dbReference>
<dbReference type="Proteomes" id="UP001056120">
    <property type="component" value="Linkage Group LG15"/>
</dbReference>
<accession>A0ACB9FXH9</accession>
<protein>
    <submittedName>
        <fullName evidence="1">Uncharacterized protein</fullName>
    </submittedName>
</protein>
<evidence type="ECO:0000313" key="1">
    <source>
        <dbReference type="EMBL" id="KAI3775949.1"/>
    </source>
</evidence>
<sequence length="90" mass="9686">MVEVTLPVSGGQRGITTVHDGLRWLIVSHGRNNEGGDGLSQLQSDAAESSAASIQRVYLMAVVPRGNTWVARWGIQPQLMSRISSVNNSL</sequence>
<name>A0ACB9FXH9_9ASTR</name>
<proteinExistence type="predicted"/>
<keyword evidence="2" id="KW-1185">Reference proteome</keyword>
<organism evidence="1 2">
    <name type="scientific">Smallanthus sonchifolius</name>
    <dbReference type="NCBI Taxonomy" id="185202"/>
    <lineage>
        <taxon>Eukaryota</taxon>
        <taxon>Viridiplantae</taxon>
        <taxon>Streptophyta</taxon>
        <taxon>Embryophyta</taxon>
        <taxon>Tracheophyta</taxon>
        <taxon>Spermatophyta</taxon>
        <taxon>Magnoliopsida</taxon>
        <taxon>eudicotyledons</taxon>
        <taxon>Gunneridae</taxon>
        <taxon>Pentapetalae</taxon>
        <taxon>asterids</taxon>
        <taxon>campanulids</taxon>
        <taxon>Asterales</taxon>
        <taxon>Asteraceae</taxon>
        <taxon>Asteroideae</taxon>
        <taxon>Heliantheae alliance</taxon>
        <taxon>Millerieae</taxon>
        <taxon>Smallanthus</taxon>
    </lineage>
</organism>
<reference evidence="1 2" key="2">
    <citation type="journal article" date="2022" name="Mol. Ecol. Resour.">
        <title>The genomes of chicory, endive, great burdock and yacon provide insights into Asteraceae paleo-polyploidization history and plant inulin production.</title>
        <authorList>
            <person name="Fan W."/>
            <person name="Wang S."/>
            <person name="Wang H."/>
            <person name="Wang A."/>
            <person name="Jiang F."/>
            <person name="Liu H."/>
            <person name="Zhao H."/>
            <person name="Xu D."/>
            <person name="Zhang Y."/>
        </authorList>
    </citation>
    <scope>NUCLEOTIDE SEQUENCE [LARGE SCALE GENOMIC DNA]</scope>
    <source>
        <strain evidence="2">cv. Yunnan</strain>
        <tissue evidence="1">Leaves</tissue>
    </source>
</reference>
<gene>
    <name evidence="1" type="ORF">L1987_45709</name>
</gene>
<reference evidence="2" key="1">
    <citation type="journal article" date="2022" name="Mol. Ecol. Resour.">
        <title>The genomes of chicory, endive, great burdock and yacon provide insights into Asteraceae palaeo-polyploidization history and plant inulin production.</title>
        <authorList>
            <person name="Fan W."/>
            <person name="Wang S."/>
            <person name="Wang H."/>
            <person name="Wang A."/>
            <person name="Jiang F."/>
            <person name="Liu H."/>
            <person name="Zhao H."/>
            <person name="Xu D."/>
            <person name="Zhang Y."/>
        </authorList>
    </citation>
    <scope>NUCLEOTIDE SEQUENCE [LARGE SCALE GENOMIC DNA]</scope>
    <source>
        <strain evidence="2">cv. Yunnan</strain>
    </source>
</reference>
<comment type="caution">
    <text evidence="1">The sequence shown here is derived from an EMBL/GenBank/DDBJ whole genome shotgun (WGS) entry which is preliminary data.</text>
</comment>
<evidence type="ECO:0000313" key="2">
    <source>
        <dbReference type="Proteomes" id="UP001056120"/>
    </source>
</evidence>